<evidence type="ECO:0000313" key="4">
    <source>
        <dbReference type="Proteomes" id="UP000177197"/>
    </source>
</evidence>
<reference evidence="3 4" key="1">
    <citation type="journal article" date="2016" name="Nat. Commun.">
        <title>Thousands of microbial genomes shed light on interconnected biogeochemical processes in an aquifer system.</title>
        <authorList>
            <person name="Anantharaman K."/>
            <person name="Brown C.T."/>
            <person name="Hug L.A."/>
            <person name="Sharon I."/>
            <person name="Castelle C.J."/>
            <person name="Probst A.J."/>
            <person name="Thomas B.C."/>
            <person name="Singh A."/>
            <person name="Wilkins M.J."/>
            <person name="Karaoz U."/>
            <person name="Brodie E.L."/>
            <person name="Williams K.H."/>
            <person name="Hubbard S.S."/>
            <person name="Banfield J.F."/>
        </authorList>
    </citation>
    <scope>NUCLEOTIDE SEQUENCE [LARGE SCALE GENOMIC DNA]</scope>
</reference>
<proteinExistence type="predicted"/>
<feature type="domain" description="Glycosyltransferase subfamily 4-like N-terminal" evidence="2">
    <location>
        <begin position="14"/>
        <end position="212"/>
    </location>
</feature>
<dbReference type="Pfam" id="PF00534">
    <property type="entry name" value="Glycos_transf_1"/>
    <property type="match status" value="1"/>
</dbReference>
<accession>A0A1F5CD27</accession>
<dbReference type="SUPFAM" id="SSF53756">
    <property type="entry name" value="UDP-Glycosyltransferase/glycogen phosphorylase"/>
    <property type="match status" value="1"/>
</dbReference>
<dbReference type="Proteomes" id="UP000177197">
    <property type="component" value="Unassembled WGS sequence"/>
</dbReference>
<sequence>MRIIILSDYFDDRGGAVGVARATAFGLKALGYEVSVITTIQDKAKAARRNENGVDVYQIYSDYNLFWRAYRSLYNPQTVGVVRKILGELKPDVVHAHNIHTHLSYYALKLAKKASAKVFLTAHDVMIFHYGKLTEFIDRDDLSCPENFGYKITVWQQIKRAGKTYNPMRNIIIRYYLKYVDKIFAVSAALKKALGDNEIKNTEVVHNGIEIDYWRPENSIADNFKSRFGLGDRLAVFFGSRLGADGQELIISAIKIVAGKIPQAVLLLAGKNNGNMKKMTDLADKSGVGKNVINCGWLSGQDLKAAFLASNVVILPSPYFDSFPLLNLEAMACKKPVVATCFGGSRESVVDSETGFIVNPFDTETLADRIVDLLENPEKAKIFGEAGYARVKAEFGLNRMIDNYLIWY</sequence>
<organism evidence="3 4">
    <name type="scientific">Candidatus Azambacteria bacterium RIFCSPLOWO2_02_FULL_44_14</name>
    <dbReference type="NCBI Taxonomy" id="1797306"/>
    <lineage>
        <taxon>Bacteria</taxon>
        <taxon>Candidatus Azamiibacteriota</taxon>
    </lineage>
</organism>
<dbReference type="Gene3D" id="3.40.50.2000">
    <property type="entry name" value="Glycogen Phosphorylase B"/>
    <property type="match status" value="2"/>
</dbReference>
<dbReference type="PANTHER" id="PTHR12526">
    <property type="entry name" value="GLYCOSYLTRANSFERASE"/>
    <property type="match status" value="1"/>
</dbReference>
<feature type="domain" description="Glycosyl transferase family 1" evidence="1">
    <location>
        <begin position="223"/>
        <end position="389"/>
    </location>
</feature>
<dbReference type="AlphaFoldDB" id="A0A1F5CD27"/>
<evidence type="ECO:0000259" key="2">
    <source>
        <dbReference type="Pfam" id="PF13439"/>
    </source>
</evidence>
<dbReference type="EMBL" id="MEYV01000001">
    <property type="protein sequence ID" value="OGD40756.1"/>
    <property type="molecule type" value="Genomic_DNA"/>
</dbReference>
<dbReference type="InterPro" id="IPR001296">
    <property type="entry name" value="Glyco_trans_1"/>
</dbReference>
<dbReference type="GO" id="GO:0016757">
    <property type="term" value="F:glycosyltransferase activity"/>
    <property type="evidence" value="ECO:0007669"/>
    <property type="project" value="InterPro"/>
</dbReference>
<protein>
    <recommendedName>
        <fullName evidence="5">Glycosyl transferase family 1</fullName>
    </recommendedName>
</protein>
<evidence type="ECO:0000259" key="1">
    <source>
        <dbReference type="Pfam" id="PF00534"/>
    </source>
</evidence>
<gene>
    <name evidence="3" type="ORF">A3I30_01635</name>
</gene>
<dbReference type="InterPro" id="IPR028098">
    <property type="entry name" value="Glyco_trans_4-like_N"/>
</dbReference>
<comment type="caution">
    <text evidence="3">The sequence shown here is derived from an EMBL/GenBank/DDBJ whole genome shotgun (WGS) entry which is preliminary data.</text>
</comment>
<evidence type="ECO:0000313" key="3">
    <source>
        <dbReference type="EMBL" id="OGD40756.1"/>
    </source>
</evidence>
<evidence type="ECO:0008006" key="5">
    <source>
        <dbReference type="Google" id="ProtNLM"/>
    </source>
</evidence>
<dbReference type="PANTHER" id="PTHR12526:SF638">
    <property type="entry name" value="SPORE COAT PROTEIN SA"/>
    <property type="match status" value="1"/>
</dbReference>
<name>A0A1F5CD27_9BACT</name>
<dbReference type="Pfam" id="PF13439">
    <property type="entry name" value="Glyco_transf_4"/>
    <property type="match status" value="1"/>
</dbReference>
<dbReference type="CDD" id="cd03801">
    <property type="entry name" value="GT4_PimA-like"/>
    <property type="match status" value="1"/>
</dbReference>